<dbReference type="EMBL" id="KZ377441">
    <property type="protein sequence ID" value="PIO56388.1"/>
    <property type="molecule type" value="Genomic_DNA"/>
</dbReference>
<sequence>CRTWWRRCLEIYILRCDDSRLIDGGNEKTLFNLFGSAKGCHWGGAQFDSHGKLVPTETGPTATTTEHLGLAAALSISVFVIISEWDLVKKVQLDRSSSP</sequence>
<keyword evidence="2" id="KW-1185">Reference proteome</keyword>
<accession>A0A2G9TET0</accession>
<protein>
    <submittedName>
        <fullName evidence="1">Uncharacterized protein</fullName>
    </submittedName>
</protein>
<proteinExistence type="predicted"/>
<name>A0A2G9TET0_TELCI</name>
<gene>
    <name evidence="1" type="ORF">TELCIR_22213</name>
</gene>
<feature type="non-terminal residue" evidence="1">
    <location>
        <position position="1"/>
    </location>
</feature>
<evidence type="ECO:0000313" key="1">
    <source>
        <dbReference type="EMBL" id="PIO56388.1"/>
    </source>
</evidence>
<evidence type="ECO:0000313" key="2">
    <source>
        <dbReference type="Proteomes" id="UP000230423"/>
    </source>
</evidence>
<reference evidence="1 2" key="1">
    <citation type="submission" date="2015-09" db="EMBL/GenBank/DDBJ databases">
        <title>Draft genome of the parasitic nematode Teladorsagia circumcincta isolate WARC Sus (inbred).</title>
        <authorList>
            <person name="Mitreva M."/>
        </authorList>
    </citation>
    <scope>NUCLEOTIDE SEQUENCE [LARGE SCALE GENOMIC DNA]</scope>
    <source>
        <strain evidence="1 2">S</strain>
    </source>
</reference>
<organism evidence="1 2">
    <name type="scientific">Teladorsagia circumcincta</name>
    <name type="common">Brown stomach worm</name>
    <name type="synonym">Ostertagia circumcincta</name>
    <dbReference type="NCBI Taxonomy" id="45464"/>
    <lineage>
        <taxon>Eukaryota</taxon>
        <taxon>Metazoa</taxon>
        <taxon>Ecdysozoa</taxon>
        <taxon>Nematoda</taxon>
        <taxon>Chromadorea</taxon>
        <taxon>Rhabditida</taxon>
        <taxon>Rhabditina</taxon>
        <taxon>Rhabditomorpha</taxon>
        <taxon>Strongyloidea</taxon>
        <taxon>Trichostrongylidae</taxon>
        <taxon>Teladorsagia</taxon>
    </lineage>
</organism>
<dbReference type="Proteomes" id="UP000230423">
    <property type="component" value="Unassembled WGS sequence"/>
</dbReference>
<dbReference type="AlphaFoldDB" id="A0A2G9TET0"/>